<evidence type="ECO:0000256" key="3">
    <source>
        <dbReference type="ARBA" id="ARBA00019619"/>
    </source>
</evidence>
<reference evidence="11" key="2">
    <citation type="submission" date="2021-01" db="EMBL/GenBank/DDBJ databases">
        <authorList>
            <person name="Schikora-Tamarit M.A."/>
        </authorList>
    </citation>
    <scope>NUCLEOTIDE SEQUENCE</scope>
    <source>
        <strain evidence="11">CBS6075</strain>
    </source>
</reference>
<evidence type="ECO:0000259" key="10">
    <source>
        <dbReference type="Pfam" id="PF08638"/>
    </source>
</evidence>
<evidence type="ECO:0000256" key="8">
    <source>
        <dbReference type="ARBA" id="ARBA00032007"/>
    </source>
</evidence>
<dbReference type="PANTHER" id="PTHR12809">
    <property type="entry name" value="MEDIATOR COMPLEX SUBUNIT"/>
    <property type="match status" value="1"/>
</dbReference>
<evidence type="ECO:0000256" key="4">
    <source>
        <dbReference type="ARBA" id="ARBA00023015"/>
    </source>
</evidence>
<dbReference type="GeneID" id="70239219"/>
<dbReference type="Proteomes" id="UP000769157">
    <property type="component" value="Unassembled WGS sequence"/>
</dbReference>
<dbReference type="InterPro" id="IPR055122">
    <property type="entry name" value="Med14_N"/>
</dbReference>
<comment type="caution">
    <text evidence="11">The sequence shown here is derived from an EMBL/GenBank/DDBJ whole genome shotgun (WGS) entry which is preliminary data.</text>
</comment>
<evidence type="ECO:0000313" key="11">
    <source>
        <dbReference type="EMBL" id="KAH3660050.1"/>
    </source>
</evidence>
<comment type="subunit">
    <text evidence="9">Component of the Mediator complex.</text>
</comment>
<evidence type="ECO:0000256" key="7">
    <source>
        <dbReference type="ARBA" id="ARBA00023242"/>
    </source>
</evidence>
<gene>
    <name evidence="11" type="ORF">OGAPHI_007255</name>
</gene>
<dbReference type="OrthoDB" id="205099at2759"/>
<comment type="function">
    <text evidence="9">Component of the Mediator complex, a coactivator involved in the regulated transcription of nearly all RNA polymerase II-dependent genes. Mediator functions as a bridge to convey information from gene-specific regulatory proteins to the basal RNA polymerase II transcription machinery. Mediator is recruited to promoters by direct interactions with regulatory proteins and serves as a scaffold for the assembly of a functional preinitiation complex with RNA polymerase II and the general transcription factors.</text>
</comment>
<accession>A0A9P8SZN6</accession>
<dbReference type="InterPro" id="IPR013947">
    <property type="entry name" value="Mediator_Med14"/>
</dbReference>
<keyword evidence="12" id="KW-1185">Reference proteome</keyword>
<dbReference type="GO" id="GO:0006357">
    <property type="term" value="P:regulation of transcription by RNA polymerase II"/>
    <property type="evidence" value="ECO:0007669"/>
    <property type="project" value="InterPro"/>
</dbReference>
<dbReference type="EMBL" id="JAEUBE010000511">
    <property type="protein sequence ID" value="KAH3660050.1"/>
    <property type="molecule type" value="Genomic_DNA"/>
</dbReference>
<sequence length="983" mass="112778">MSETAVPAIPHVAANMTPLSVVLQRYSIHSFKKLKEYLKTLENSTQPDSVKKRTFLELLVSIRENFVRLYVLSKWARNSKNVEKLIDLFVWLREQNQTVSNALIQIGATKQSLVSAKLPNPDLETALEVLIKGQPQLPTHNYEPPRNVDPNVILRTLKDLNVELSTKMALEENLPKPFFNCEIKDGRVKFRIPNLFQCCVSIANTYDQSGFFLVDFKLEFQLKDNKLIPQVTALPRPTFMHLEKVANLELSKNGLAGLYNLFHNYAITCKLYYLHRQLIKLRMGLWKSHLTHTYNAEKCFVVVTYWLRRRSVRSTIEIGKMKNNELGFRWIREGQLSTDHGLKLEQEDGSINIEHLIRNIIDKHVQSHIKEVQNEIADKIDIADKFVSVQKESQLILKLSSMKIAVYGIDSLSGDGYFQNPTPIMMRIAAQINTDTRETALRLLSLRLEVHLSEISSLLTATTWLGVDVVKLPIREYTKLGVDYEHLKDQNLAEKLFALKFYRRREWPSGWFLTVGVSGFSSKVQWWCSRVKSSSGQWAISWIEPITLNSTEGEYSYETFVNLTKKTTSMLLCNMVVKELEDQGCKLKIVDKDDSKVKQLISQDSATKSNETQSEDSTTVVIDNRSLFNIPNCRDSLILVMNIKNSALEILIFGKLQNELKLSSISFNDEKNNSIELNPETSIFKIHSNVNLSEMLNAGSGANYFNSLSAPTEFSIMNDSLSVLNKFSSLLSLLHIVSHDESLKVIEISLSAVTFQYGSNEEEMITLVLLNESQDSISIELPKDNPHRLCYKYLNDMVAEFDFGKIQRLVKYLKLTLPFYKMLVKLSDENEELYQKFVDQNVNSPDLNMTPDNGYELNTYNFEQFKITYYKYVERKMEKKTKTEKVRVNLNVQLRHKTNELSLTKSLFLVTLEPLDTDQIDESMKQWLHNLVTSLHPTFNGDAPISSVGQVVYLKRAIACSYLAVEDVVDALHQKIRTLCKAN</sequence>
<evidence type="ECO:0000256" key="6">
    <source>
        <dbReference type="ARBA" id="ARBA00023163"/>
    </source>
</evidence>
<keyword evidence="7 9" id="KW-0539">Nucleus</keyword>
<proteinExistence type="inferred from homology"/>
<dbReference type="Pfam" id="PF08638">
    <property type="entry name" value="Med14"/>
    <property type="match status" value="1"/>
</dbReference>
<dbReference type="GO" id="GO:0016592">
    <property type="term" value="C:mediator complex"/>
    <property type="evidence" value="ECO:0007669"/>
    <property type="project" value="UniProtKB-UniRule"/>
</dbReference>
<evidence type="ECO:0000313" key="12">
    <source>
        <dbReference type="Proteomes" id="UP000769157"/>
    </source>
</evidence>
<reference evidence="11" key="1">
    <citation type="journal article" date="2021" name="Open Biol.">
        <title>Shared evolutionary footprints suggest mitochondrial oxidative damage underlies multiple complex I losses in fungi.</title>
        <authorList>
            <person name="Schikora-Tamarit M.A."/>
            <person name="Marcet-Houben M."/>
            <person name="Nosek J."/>
            <person name="Gabaldon T."/>
        </authorList>
    </citation>
    <scope>NUCLEOTIDE SEQUENCE</scope>
    <source>
        <strain evidence="11">CBS6075</strain>
    </source>
</reference>
<dbReference type="GO" id="GO:0070847">
    <property type="term" value="C:core mediator complex"/>
    <property type="evidence" value="ECO:0007669"/>
    <property type="project" value="TreeGrafter"/>
</dbReference>
<dbReference type="RefSeq" id="XP_046057761.1">
    <property type="nucleotide sequence ID" value="XM_046208631.1"/>
</dbReference>
<keyword evidence="6 9" id="KW-0804">Transcription</keyword>
<evidence type="ECO:0000256" key="1">
    <source>
        <dbReference type="ARBA" id="ARBA00004123"/>
    </source>
</evidence>
<organism evidence="11 12">
    <name type="scientific">Ogataea philodendri</name>
    <dbReference type="NCBI Taxonomy" id="1378263"/>
    <lineage>
        <taxon>Eukaryota</taxon>
        <taxon>Fungi</taxon>
        <taxon>Dikarya</taxon>
        <taxon>Ascomycota</taxon>
        <taxon>Saccharomycotina</taxon>
        <taxon>Pichiomycetes</taxon>
        <taxon>Pichiales</taxon>
        <taxon>Pichiaceae</taxon>
        <taxon>Ogataea</taxon>
    </lineage>
</organism>
<feature type="domain" description="Mediator complex subunit MED14 N-terminal" evidence="10">
    <location>
        <begin position="17"/>
        <end position="203"/>
    </location>
</feature>
<evidence type="ECO:0000256" key="2">
    <source>
        <dbReference type="ARBA" id="ARBA00007813"/>
    </source>
</evidence>
<evidence type="ECO:0000256" key="5">
    <source>
        <dbReference type="ARBA" id="ARBA00023159"/>
    </source>
</evidence>
<name>A0A9P8SZN6_9ASCO</name>
<evidence type="ECO:0000256" key="9">
    <source>
        <dbReference type="RuleBase" id="RU365082"/>
    </source>
</evidence>
<dbReference type="PANTHER" id="PTHR12809:SF2">
    <property type="entry name" value="MEDIATOR OF RNA POLYMERASE II TRANSCRIPTION SUBUNIT 14"/>
    <property type="match status" value="1"/>
</dbReference>
<comment type="subcellular location">
    <subcellularLocation>
        <location evidence="1 9">Nucleus</location>
    </subcellularLocation>
</comment>
<comment type="similarity">
    <text evidence="2 9">Belongs to the Mediator complex subunit 14 family.</text>
</comment>
<keyword evidence="4 9" id="KW-0805">Transcription regulation</keyword>
<protein>
    <recommendedName>
        <fullName evidence="3 9">Mediator of RNA polymerase II transcription subunit 14</fullName>
    </recommendedName>
    <alternativeName>
        <fullName evidence="8 9">Mediator complex subunit 14</fullName>
    </alternativeName>
</protein>
<dbReference type="GO" id="GO:0003712">
    <property type="term" value="F:transcription coregulator activity"/>
    <property type="evidence" value="ECO:0007669"/>
    <property type="project" value="UniProtKB-UniRule"/>
</dbReference>
<keyword evidence="5 9" id="KW-0010">Activator</keyword>
<dbReference type="AlphaFoldDB" id="A0A9P8SZN6"/>